<accession>A0A512C0X9</accession>
<sequence length="79" mass="8900">MENQIEHVARAFYDVQDNAAAWENASEETKELFRDDARTAIALMHEVQEQRLLEALKPLTTILPAYDVVETPANLSDAA</sequence>
<proteinExistence type="predicted"/>
<dbReference type="Proteomes" id="UP000321085">
    <property type="component" value="Unassembled WGS sequence"/>
</dbReference>
<dbReference type="OrthoDB" id="8020621at2"/>
<evidence type="ECO:0000313" key="1">
    <source>
        <dbReference type="EMBL" id="GEO17871.1"/>
    </source>
</evidence>
<dbReference type="EMBL" id="BJYU01000131">
    <property type="protein sequence ID" value="GEO17871.1"/>
    <property type="molecule type" value="Genomic_DNA"/>
</dbReference>
<gene>
    <name evidence="1" type="ORF">MAE02_55670</name>
</gene>
<reference evidence="1 2" key="1">
    <citation type="submission" date="2019-07" db="EMBL/GenBank/DDBJ databases">
        <title>Whole genome shotgun sequence of Microvirga aerophila NBRC 106136.</title>
        <authorList>
            <person name="Hosoyama A."/>
            <person name="Uohara A."/>
            <person name="Ohji S."/>
            <person name="Ichikawa N."/>
        </authorList>
    </citation>
    <scope>NUCLEOTIDE SEQUENCE [LARGE SCALE GENOMIC DNA]</scope>
    <source>
        <strain evidence="1 2">NBRC 106136</strain>
    </source>
</reference>
<keyword evidence="2" id="KW-1185">Reference proteome</keyword>
<organism evidence="1 2">
    <name type="scientific">Microvirga aerophila</name>
    <dbReference type="NCBI Taxonomy" id="670291"/>
    <lineage>
        <taxon>Bacteria</taxon>
        <taxon>Pseudomonadati</taxon>
        <taxon>Pseudomonadota</taxon>
        <taxon>Alphaproteobacteria</taxon>
        <taxon>Hyphomicrobiales</taxon>
        <taxon>Methylobacteriaceae</taxon>
        <taxon>Microvirga</taxon>
    </lineage>
</organism>
<comment type="caution">
    <text evidence="1">The sequence shown here is derived from an EMBL/GenBank/DDBJ whole genome shotgun (WGS) entry which is preliminary data.</text>
</comment>
<dbReference type="AlphaFoldDB" id="A0A512C0X9"/>
<dbReference type="RefSeq" id="WP_114184657.1">
    <property type="nucleotide sequence ID" value="NZ_BJYU01000131.1"/>
</dbReference>
<name>A0A512C0X9_9HYPH</name>
<evidence type="ECO:0000313" key="2">
    <source>
        <dbReference type="Proteomes" id="UP000321085"/>
    </source>
</evidence>
<protein>
    <submittedName>
        <fullName evidence="1">Uncharacterized protein</fullName>
    </submittedName>
</protein>